<name>G3J785_CORMM</name>
<protein>
    <submittedName>
        <fullName evidence="1">Uncharacterized protein</fullName>
    </submittedName>
</protein>
<dbReference type="KEGG" id="cmt:CCM_00112"/>
<dbReference type="RefSeq" id="XP_006665335.1">
    <property type="nucleotide sequence ID" value="XM_006665272.1"/>
</dbReference>
<proteinExistence type="predicted"/>
<reference evidence="1 2" key="1">
    <citation type="journal article" date="2011" name="Genome Biol.">
        <title>Genome sequence of the insect pathogenic fungus Cordyceps militaris, a valued traditional Chinese medicine.</title>
        <authorList>
            <person name="Zheng P."/>
            <person name="Xia Y."/>
            <person name="Xiao G."/>
            <person name="Xiong C."/>
            <person name="Hu X."/>
            <person name="Zhang S."/>
            <person name="Zheng H."/>
            <person name="Huang Y."/>
            <person name="Zhou Y."/>
            <person name="Wang S."/>
            <person name="Zhao G.P."/>
            <person name="Liu X."/>
            <person name="St Leger R.J."/>
            <person name="Wang C."/>
        </authorList>
    </citation>
    <scope>NUCLEOTIDE SEQUENCE [LARGE SCALE GENOMIC DNA]</scope>
    <source>
        <strain evidence="1 2">CM01</strain>
    </source>
</reference>
<evidence type="ECO:0000313" key="2">
    <source>
        <dbReference type="Proteomes" id="UP000001610"/>
    </source>
</evidence>
<dbReference type="eggNOG" id="ENOG502QVPB">
    <property type="taxonomic scope" value="Eukaryota"/>
</dbReference>
<organism evidence="1 2">
    <name type="scientific">Cordyceps militaris (strain CM01)</name>
    <name type="common">Caterpillar fungus</name>
    <dbReference type="NCBI Taxonomy" id="983644"/>
    <lineage>
        <taxon>Eukaryota</taxon>
        <taxon>Fungi</taxon>
        <taxon>Dikarya</taxon>
        <taxon>Ascomycota</taxon>
        <taxon>Pezizomycotina</taxon>
        <taxon>Sordariomycetes</taxon>
        <taxon>Hypocreomycetidae</taxon>
        <taxon>Hypocreales</taxon>
        <taxon>Cordycipitaceae</taxon>
        <taxon>Cordyceps</taxon>
    </lineage>
</organism>
<evidence type="ECO:0000313" key="1">
    <source>
        <dbReference type="EMBL" id="EGX95458.1"/>
    </source>
</evidence>
<dbReference type="HOGENOM" id="CLU_3014084_0_0_1"/>
<accession>G3J785</accession>
<dbReference type="Proteomes" id="UP000001610">
    <property type="component" value="Unassembled WGS sequence"/>
</dbReference>
<dbReference type="AlphaFoldDB" id="G3J785"/>
<dbReference type="InParanoid" id="G3J785"/>
<sequence length="56" mass="6070">MISKIEYQATPPFQCAIGGNPQDIGIVDFVPPNGTHAMVTIGDYRQLLDALLDARP</sequence>
<keyword evidence="2" id="KW-1185">Reference proteome</keyword>
<dbReference type="EMBL" id="JH126399">
    <property type="protein sequence ID" value="EGX95458.1"/>
    <property type="molecule type" value="Genomic_DNA"/>
</dbReference>
<dbReference type="OrthoDB" id="3852498at2759"/>
<dbReference type="STRING" id="983644.G3J785"/>
<gene>
    <name evidence="1" type="ORF">CCM_00112</name>
</gene>
<dbReference type="VEuPathDB" id="FungiDB:CCM_00112"/>
<dbReference type="GeneID" id="18162147"/>